<dbReference type="OMA" id="QFEQAYP"/>
<dbReference type="GO" id="GO:0008010">
    <property type="term" value="F:structural constituent of chitin-based larval cuticle"/>
    <property type="evidence" value="ECO:0007669"/>
    <property type="project" value="TreeGrafter"/>
</dbReference>
<feature type="chain" id="PRO_5035283688" description="CPR type cuticle protein" evidence="3">
    <location>
        <begin position="17"/>
        <end position="106"/>
    </location>
</feature>
<dbReference type="PRINTS" id="PR00947">
    <property type="entry name" value="CUTICLE"/>
</dbReference>
<evidence type="ECO:0000256" key="1">
    <source>
        <dbReference type="ARBA" id="ARBA00022460"/>
    </source>
</evidence>
<accession>A0A8I6RII6</accession>
<protein>
    <recommendedName>
        <fullName evidence="6">CPR type cuticle protein</fullName>
    </recommendedName>
</protein>
<proteinExistence type="predicted"/>
<dbReference type="KEGG" id="clec:106665209"/>
<keyword evidence="5" id="KW-1185">Reference proteome</keyword>
<evidence type="ECO:0000256" key="2">
    <source>
        <dbReference type="PROSITE-ProRule" id="PRU00497"/>
    </source>
</evidence>
<evidence type="ECO:0008006" key="6">
    <source>
        <dbReference type="Google" id="ProtNLM"/>
    </source>
</evidence>
<organism evidence="4 5">
    <name type="scientific">Cimex lectularius</name>
    <name type="common">Bed bug</name>
    <name type="synonym">Acanthia lectularia</name>
    <dbReference type="NCBI Taxonomy" id="79782"/>
    <lineage>
        <taxon>Eukaryota</taxon>
        <taxon>Metazoa</taxon>
        <taxon>Ecdysozoa</taxon>
        <taxon>Arthropoda</taxon>
        <taxon>Hexapoda</taxon>
        <taxon>Insecta</taxon>
        <taxon>Pterygota</taxon>
        <taxon>Neoptera</taxon>
        <taxon>Paraneoptera</taxon>
        <taxon>Hemiptera</taxon>
        <taxon>Heteroptera</taxon>
        <taxon>Panheteroptera</taxon>
        <taxon>Cimicomorpha</taxon>
        <taxon>Cimicidae</taxon>
        <taxon>Cimex</taxon>
    </lineage>
</organism>
<dbReference type="InterPro" id="IPR000618">
    <property type="entry name" value="Insect_cuticle"/>
</dbReference>
<reference evidence="4" key="1">
    <citation type="submission" date="2022-01" db="UniProtKB">
        <authorList>
            <consortium name="EnsemblMetazoa"/>
        </authorList>
    </citation>
    <scope>IDENTIFICATION</scope>
</reference>
<dbReference type="Pfam" id="PF00379">
    <property type="entry name" value="Chitin_bind_4"/>
    <property type="match status" value="1"/>
</dbReference>
<name>A0A8I6RII6_CIMLE</name>
<evidence type="ECO:0000256" key="3">
    <source>
        <dbReference type="SAM" id="SignalP"/>
    </source>
</evidence>
<sequence>MNTIIAIALLTVSATAQFEQAYPQLFVVNVQPSQLISRTEVRDDAGQFALSYRTADGTVVNEQGLLKSVGAGNQVLVKQGSFAFLTPEGIPVQLKYIADENGFQLV</sequence>
<evidence type="ECO:0000313" key="5">
    <source>
        <dbReference type="Proteomes" id="UP000494040"/>
    </source>
</evidence>
<dbReference type="PANTHER" id="PTHR10380">
    <property type="entry name" value="CUTICLE PROTEIN"/>
    <property type="match status" value="1"/>
</dbReference>
<keyword evidence="3" id="KW-0732">Signal</keyword>
<dbReference type="PANTHER" id="PTHR10380:SF173">
    <property type="entry name" value="CUTICULAR PROTEIN 47EF, ISOFORM C-RELATED"/>
    <property type="match status" value="1"/>
</dbReference>
<dbReference type="Proteomes" id="UP000494040">
    <property type="component" value="Unassembled WGS sequence"/>
</dbReference>
<dbReference type="InterPro" id="IPR050468">
    <property type="entry name" value="Cuticle_Struct_Prot"/>
</dbReference>
<gene>
    <name evidence="4" type="primary">106665209</name>
</gene>
<dbReference type="GO" id="GO:0062129">
    <property type="term" value="C:chitin-based extracellular matrix"/>
    <property type="evidence" value="ECO:0007669"/>
    <property type="project" value="TreeGrafter"/>
</dbReference>
<evidence type="ECO:0000313" key="4">
    <source>
        <dbReference type="EnsemblMetazoa" id="XP_014246955.1"/>
    </source>
</evidence>
<dbReference type="AlphaFoldDB" id="A0A8I6RII6"/>
<dbReference type="EnsemblMetazoa" id="XM_014391469.2">
    <property type="protein sequence ID" value="XP_014246955.1"/>
    <property type="gene ID" value="LOC106665209"/>
</dbReference>
<dbReference type="OrthoDB" id="6368834at2759"/>
<dbReference type="PROSITE" id="PS51155">
    <property type="entry name" value="CHIT_BIND_RR_2"/>
    <property type="match status" value="1"/>
</dbReference>
<keyword evidence="1 2" id="KW-0193">Cuticle</keyword>
<feature type="signal peptide" evidence="3">
    <location>
        <begin position="1"/>
        <end position="16"/>
    </location>
</feature>